<keyword evidence="2" id="KW-1185">Reference proteome</keyword>
<name>F7NJC9_9FIRM</name>
<dbReference type="Proteomes" id="UP000003240">
    <property type="component" value="Unassembled WGS sequence"/>
</dbReference>
<gene>
    <name evidence="1" type="ORF">ALO_10924</name>
</gene>
<dbReference type="STRING" id="1009370.ALO_10924"/>
<evidence type="ECO:0000313" key="2">
    <source>
        <dbReference type="Proteomes" id="UP000003240"/>
    </source>
</evidence>
<proteinExistence type="predicted"/>
<reference evidence="1 2" key="1">
    <citation type="journal article" date="2011" name="EMBO J.">
        <title>Structural diversity of bacterial flagellar motors.</title>
        <authorList>
            <person name="Chen S."/>
            <person name="Beeby M."/>
            <person name="Murphy G.E."/>
            <person name="Leadbetter J.R."/>
            <person name="Hendrixson D.R."/>
            <person name="Briegel A."/>
            <person name="Li Z."/>
            <person name="Shi J."/>
            <person name="Tocheva E.I."/>
            <person name="Muller A."/>
            <person name="Dobro M.J."/>
            <person name="Jensen G.J."/>
        </authorList>
    </citation>
    <scope>NUCLEOTIDE SEQUENCE [LARGE SCALE GENOMIC DNA]</scope>
    <source>
        <strain evidence="1 2">DSM 6540</strain>
    </source>
</reference>
<evidence type="ECO:0000313" key="1">
    <source>
        <dbReference type="EMBL" id="EGO63877.1"/>
    </source>
</evidence>
<comment type="caution">
    <text evidence="1">The sequence shown here is derived from an EMBL/GenBank/DDBJ whole genome shotgun (WGS) entry which is preliminary data.</text>
</comment>
<dbReference type="EMBL" id="AFGF01000085">
    <property type="protein sequence ID" value="EGO63877.1"/>
    <property type="molecule type" value="Genomic_DNA"/>
</dbReference>
<protein>
    <submittedName>
        <fullName evidence="1">Uncharacterized protein</fullName>
    </submittedName>
</protein>
<accession>F7NJC9</accession>
<dbReference type="AlphaFoldDB" id="F7NJC9"/>
<organism evidence="1 2">
    <name type="scientific">Acetonema longum DSM 6540</name>
    <dbReference type="NCBI Taxonomy" id="1009370"/>
    <lineage>
        <taxon>Bacteria</taxon>
        <taxon>Bacillati</taxon>
        <taxon>Bacillota</taxon>
        <taxon>Negativicutes</taxon>
        <taxon>Acetonemataceae</taxon>
        <taxon>Acetonema</taxon>
    </lineage>
</organism>
<sequence length="72" mass="8434">MRKQPKKTEFDQKFYLCYNNNVRKIFNCRFVKETVAVDIYESDLPEIGRNSGLCPAAVTKWRLLFITTAAEI</sequence>